<dbReference type="RefSeq" id="WP_341843063.1">
    <property type="nucleotide sequence ID" value="NZ_CP149792.1"/>
</dbReference>
<protein>
    <submittedName>
        <fullName evidence="2">Uncharacterized protein</fullName>
    </submittedName>
</protein>
<feature type="chain" id="PRO_5046410208" evidence="1">
    <location>
        <begin position="21"/>
        <end position="240"/>
    </location>
</feature>
<sequence length="240" mass="26629">MKQLHIFLMTFLLFPAAAFSQEASSDSLIVILQEKDPVPEGATRVGAIRIKDGGFKSRCGYDQTLEEAREKARTLKGNLIKITELKPPDNWSTCYRLRADVYHHDGLADIVAAQQAEAAAAIRTMLPDTASYALLCVYRPKTGVGTLVQYNLHVNDSVVCRVKRGGSYMIKLHTMGQTQIWARTESRAEVSADIQPGKVYFLKCGIGMGAFVGRPQFYLMNTTQGMSEFSSMYGSVEEEE</sequence>
<dbReference type="Proteomes" id="UP001449657">
    <property type="component" value="Chromosome"/>
</dbReference>
<name>A0ABZ2Z9U3_9BACT</name>
<evidence type="ECO:0000313" key="2">
    <source>
        <dbReference type="EMBL" id="WZN48473.1"/>
    </source>
</evidence>
<keyword evidence="1" id="KW-0732">Signal</keyword>
<organism evidence="2 3">
    <name type="scientific">Chitinophaga caseinilytica</name>
    <dbReference type="NCBI Taxonomy" id="2267521"/>
    <lineage>
        <taxon>Bacteria</taxon>
        <taxon>Pseudomonadati</taxon>
        <taxon>Bacteroidota</taxon>
        <taxon>Chitinophagia</taxon>
        <taxon>Chitinophagales</taxon>
        <taxon>Chitinophagaceae</taxon>
        <taxon>Chitinophaga</taxon>
    </lineage>
</organism>
<keyword evidence="3" id="KW-1185">Reference proteome</keyword>
<proteinExistence type="predicted"/>
<evidence type="ECO:0000256" key="1">
    <source>
        <dbReference type="SAM" id="SignalP"/>
    </source>
</evidence>
<feature type="signal peptide" evidence="1">
    <location>
        <begin position="1"/>
        <end position="20"/>
    </location>
</feature>
<dbReference type="EMBL" id="CP150096">
    <property type="protein sequence ID" value="WZN48473.1"/>
    <property type="molecule type" value="Genomic_DNA"/>
</dbReference>
<evidence type="ECO:0000313" key="3">
    <source>
        <dbReference type="Proteomes" id="UP001449657"/>
    </source>
</evidence>
<reference evidence="2 3" key="1">
    <citation type="submission" date="2024-03" db="EMBL/GenBank/DDBJ databases">
        <title>Chitinophaga caseinilytica sp. nov., a casein hydrolysing bacterium isolated from forest soil.</title>
        <authorList>
            <person name="Lee D.S."/>
            <person name="Han D.M."/>
            <person name="Baek J.H."/>
            <person name="Choi D.G."/>
            <person name="Jeon J.H."/>
            <person name="Jeon C.O."/>
        </authorList>
    </citation>
    <scope>NUCLEOTIDE SEQUENCE [LARGE SCALE GENOMIC DNA]</scope>
    <source>
        <strain evidence="2 3">KACC 19118</strain>
    </source>
</reference>
<accession>A0ABZ2Z9U3</accession>
<gene>
    <name evidence="2" type="ORF">WJU22_09835</name>
</gene>